<accession>A0A922D0Y1</accession>
<dbReference type="InterPro" id="IPR006612">
    <property type="entry name" value="THAP_Znf"/>
</dbReference>
<evidence type="ECO:0000256" key="5">
    <source>
        <dbReference type="PROSITE-ProRule" id="PRU00309"/>
    </source>
</evidence>
<evidence type="ECO:0000256" key="1">
    <source>
        <dbReference type="ARBA" id="ARBA00022723"/>
    </source>
</evidence>
<dbReference type="EMBL" id="JH669524">
    <property type="protein sequence ID" value="KAG6465454.1"/>
    <property type="molecule type" value="Genomic_DNA"/>
</dbReference>
<organism evidence="8 9">
    <name type="scientific">Manduca sexta</name>
    <name type="common">Tobacco hawkmoth</name>
    <name type="synonym">Tobacco hornworm</name>
    <dbReference type="NCBI Taxonomy" id="7130"/>
    <lineage>
        <taxon>Eukaryota</taxon>
        <taxon>Metazoa</taxon>
        <taxon>Ecdysozoa</taxon>
        <taxon>Arthropoda</taxon>
        <taxon>Hexapoda</taxon>
        <taxon>Insecta</taxon>
        <taxon>Pterygota</taxon>
        <taxon>Neoptera</taxon>
        <taxon>Endopterygota</taxon>
        <taxon>Lepidoptera</taxon>
        <taxon>Glossata</taxon>
        <taxon>Ditrysia</taxon>
        <taxon>Bombycoidea</taxon>
        <taxon>Sphingidae</taxon>
        <taxon>Sphinginae</taxon>
        <taxon>Sphingini</taxon>
        <taxon>Manduca</taxon>
    </lineage>
</organism>
<evidence type="ECO:0000256" key="6">
    <source>
        <dbReference type="SAM" id="MobiDB-lite"/>
    </source>
</evidence>
<evidence type="ECO:0000259" key="7">
    <source>
        <dbReference type="PROSITE" id="PS50950"/>
    </source>
</evidence>
<keyword evidence="3" id="KW-0862">Zinc</keyword>
<keyword evidence="9" id="KW-1185">Reference proteome</keyword>
<feature type="compositionally biased region" description="Polar residues" evidence="6">
    <location>
        <begin position="432"/>
        <end position="448"/>
    </location>
</feature>
<keyword evidence="4 5" id="KW-0238">DNA-binding</keyword>
<evidence type="ECO:0000313" key="8">
    <source>
        <dbReference type="EMBL" id="KAG6465454.1"/>
    </source>
</evidence>
<feature type="region of interest" description="Disordered" evidence="6">
    <location>
        <begin position="416"/>
        <end position="448"/>
    </location>
</feature>
<evidence type="ECO:0000256" key="3">
    <source>
        <dbReference type="ARBA" id="ARBA00022833"/>
    </source>
</evidence>
<reference evidence="8" key="1">
    <citation type="journal article" date="2016" name="Insect Biochem. Mol. Biol.">
        <title>Multifaceted biological insights from a draft genome sequence of the tobacco hornworm moth, Manduca sexta.</title>
        <authorList>
            <person name="Kanost M.R."/>
            <person name="Arrese E.L."/>
            <person name="Cao X."/>
            <person name="Chen Y.R."/>
            <person name="Chellapilla S."/>
            <person name="Goldsmith M.R."/>
            <person name="Grosse-Wilde E."/>
            <person name="Heckel D.G."/>
            <person name="Herndon N."/>
            <person name="Jiang H."/>
            <person name="Papanicolaou A."/>
            <person name="Qu J."/>
            <person name="Soulages J.L."/>
            <person name="Vogel H."/>
            <person name="Walters J."/>
            <person name="Waterhouse R.M."/>
            <person name="Ahn S.J."/>
            <person name="Almeida F.C."/>
            <person name="An C."/>
            <person name="Aqrawi P."/>
            <person name="Bretschneider A."/>
            <person name="Bryant W.B."/>
            <person name="Bucks S."/>
            <person name="Chao H."/>
            <person name="Chevignon G."/>
            <person name="Christen J.M."/>
            <person name="Clarke D.F."/>
            <person name="Dittmer N.T."/>
            <person name="Ferguson L.C.F."/>
            <person name="Garavelou S."/>
            <person name="Gordon K.H.J."/>
            <person name="Gunaratna R.T."/>
            <person name="Han Y."/>
            <person name="Hauser F."/>
            <person name="He Y."/>
            <person name="Heidel-Fischer H."/>
            <person name="Hirsh A."/>
            <person name="Hu Y."/>
            <person name="Jiang H."/>
            <person name="Kalra D."/>
            <person name="Klinner C."/>
            <person name="Konig C."/>
            <person name="Kovar C."/>
            <person name="Kroll A.R."/>
            <person name="Kuwar S.S."/>
            <person name="Lee S.L."/>
            <person name="Lehman R."/>
            <person name="Li K."/>
            <person name="Li Z."/>
            <person name="Liang H."/>
            <person name="Lovelace S."/>
            <person name="Lu Z."/>
            <person name="Mansfield J.H."/>
            <person name="McCulloch K.J."/>
            <person name="Mathew T."/>
            <person name="Morton B."/>
            <person name="Muzny D.M."/>
            <person name="Neunemann D."/>
            <person name="Ongeri F."/>
            <person name="Pauchet Y."/>
            <person name="Pu L.L."/>
            <person name="Pyrousis I."/>
            <person name="Rao X.J."/>
            <person name="Redding A."/>
            <person name="Roesel C."/>
            <person name="Sanchez-Gracia A."/>
            <person name="Schaack S."/>
            <person name="Shukla A."/>
            <person name="Tetreau G."/>
            <person name="Wang Y."/>
            <person name="Xiong G.H."/>
            <person name="Traut W."/>
            <person name="Walsh T.K."/>
            <person name="Worley K.C."/>
            <person name="Wu D."/>
            <person name="Wu W."/>
            <person name="Wu Y.Q."/>
            <person name="Zhang X."/>
            <person name="Zou Z."/>
            <person name="Zucker H."/>
            <person name="Briscoe A.D."/>
            <person name="Burmester T."/>
            <person name="Clem R.J."/>
            <person name="Feyereisen R."/>
            <person name="Grimmelikhuijzen C.J.P."/>
            <person name="Hamodrakas S.J."/>
            <person name="Hansson B.S."/>
            <person name="Huguet E."/>
            <person name="Jermiin L.S."/>
            <person name="Lan Q."/>
            <person name="Lehman H.K."/>
            <person name="Lorenzen M."/>
            <person name="Merzendorfer H."/>
            <person name="Michalopoulos I."/>
            <person name="Morton D.B."/>
            <person name="Muthukrishnan S."/>
            <person name="Oakeshott J.G."/>
            <person name="Palmer W."/>
            <person name="Park Y."/>
            <person name="Passarelli A.L."/>
            <person name="Rozas J."/>
            <person name="Schwartz L.M."/>
            <person name="Smith W."/>
            <person name="Southgate A."/>
            <person name="Vilcinskas A."/>
            <person name="Vogt R."/>
            <person name="Wang P."/>
            <person name="Werren J."/>
            <person name="Yu X.Q."/>
            <person name="Zhou J.J."/>
            <person name="Brown S.J."/>
            <person name="Scherer S.E."/>
            <person name="Richards S."/>
            <person name="Blissard G.W."/>
        </authorList>
    </citation>
    <scope>NUCLEOTIDE SEQUENCE</scope>
</reference>
<proteinExistence type="predicted"/>
<dbReference type="OrthoDB" id="7683421at2759"/>
<evidence type="ECO:0000313" key="9">
    <source>
        <dbReference type="Proteomes" id="UP000791440"/>
    </source>
</evidence>
<dbReference type="GO" id="GO:0003677">
    <property type="term" value="F:DNA binding"/>
    <property type="evidence" value="ECO:0007669"/>
    <property type="project" value="UniProtKB-UniRule"/>
</dbReference>
<feature type="domain" description="THAP-type" evidence="7">
    <location>
        <begin position="1"/>
        <end position="84"/>
    </location>
</feature>
<dbReference type="Pfam" id="PF05485">
    <property type="entry name" value="THAP"/>
    <property type="match status" value="1"/>
</dbReference>
<sequence length="637" mass="72848">MGGCRCSYRNCTIRTDGTTHMFHYPVFDKVRCHQWLTNAQKHEFLNLKVSQLKNRVICQHHFKNEYFMNFKKDKLTFDAVPTLDGPFCDPGQYADTTTSQDEAKIYPISLYDIETEYLTLYEKKANFSVKYGDFLTNCDLMDMGSFNHVNSSKTLTSHKGKHKRGKKIKESHGINLNDNVNKLPDSTTINILQNKSSSINEDTQTQLEGLIPAGYSFIQPNILEYDGLNSNLNNQCEKNSKNINNDETKAIQKDSNVSNPMKKDLPRESRVKILSEKKISEPVPIAGKLEPVSPSLILRLPDKRNKKKTPEDLTNTTKKDEIKATYTKILNNSNEMLSIKEVPVTKIKEKDENKAGFTNILNSNTEYISSSKEVPAIKMKEEGENHAGYTKILYNNAENVSSSKEIIVINTRKKDENKGEFSNNLNNNTENVSSTKEGTVPNYQQQSSNHCLQENEKNNETNGISSKKSLLKPKINEVRMAAIKEKRKFNMKLRDIIESCLDKMDDQESGQTENSTIKNEQVSTFLSKDPALPNMQDYTLAFLEARIKRMEEVLLNKIDQNTQRIVELKNSVLTSAKKSAFTQTTHNEDSHKKQLYKEISKYLSQNASCLIYEELFLNKYAQSSSQNSPSPKRRKRR</sequence>
<evidence type="ECO:0000256" key="2">
    <source>
        <dbReference type="ARBA" id="ARBA00022771"/>
    </source>
</evidence>
<dbReference type="GO" id="GO:0008270">
    <property type="term" value="F:zinc ion binding"/>
    <property type="evidence" value="ECO:0007669"/>
    <property type="project" value="UniProtKB-KW"/>
</dbReference>
<dbReference type="AlphaFoldDB" id="A0A922D0Y1"/>
<keyword evidence="2 5" id="KW-0863">Zinc-finger</keyword>
<dbReference type="EMBL" id="JH669524">
    <property type="protein sequence ID" value="KAG6465452.1"/>
    <property type="molecule type" value="Genomic_DNA"/>
</dbReference>
<dbReference type="SMART" id="SM00692">
    <property type="entry name" value="DM3"/>
    <property type="match status" value="1"/>
</dbReference>
<protein>
    <recommendedName>
        <fullName evidence="7">THAP-type domain-containing protein</fullName>
    </recommendedName>
</protein>
<dbReference type="PROSITE" id="PS50950">
    <property type="entry name" value="ZF_THAP"/>
    <property type="match status" value="1"/>
</dbReference>
<dbReference type="SUPFAM" id="SSF57716">
    <property type="entry name" value="Glucocorticoid receptor-like (DNA-binding domain)"/>
    <property type="match status" value="1"/>
</dbReference>
<keyword evidence="1" id="KW-0479">Metal-binding</keyword>
<dbReference type="SMART" id="SM00980">
    <property type="entry name" value="THAP"/>
    <property type="match status" value="1"/>
</dbReference>
<dbReference type="EMBL" id="JH669524">
    <property type="protein sequence ID" value="KAG6465453.1"/>
    <property type="molecule type" value="Genomic_DNA"/>
</dbReference>
<reference evidence="8" key="2">
    <citation type="submission" date="2020-12" db="EMBL/GenBank/DDBJ databases">
        <authorList>
            <person name="Kanost M."/>
        </authorList>
    </citation>
    <scope>NUCLEOTIDE SEQUENCE</scope>
</reference>
<dbReference type="Proteomes" id="UP000791440">
    <property type="component" value="Unassembled WGS sequence"/>
</dbReference>
<name>A0A922D0Y1_MANSE</name>
<comment type="caution">
    <text evidence="8">The sequence shown here is derived from an EMBL/GenBank/DDBJ whole genome shotgun (WGS) entry which is preliminary data.</text>
</comment>
<gene>
    <name evidence="8" type="ORF">O3G_MSEX015165</name>
</gene>
<evidence type="ECO:0000256" key="4">
    <source>
        <dbReference type="ARBA" id="ARBA00023125"/>
    </source>
</evidence>